<evidence type="ECO:0008006" key="2">
    <source>
        <dbReference type="Google" id="ProtNLM"/>
    </source>
</evidence>
<comment type="caution">
    <text evidence="1">The sequence shown here is derived from an EMBL/GenBank/DDBJ whole genome shotgun (WGS) entry which is preliminary data.</text>
</comment>
<organism evidence="1">
    <name type="scientific">candidate division WOR-3 bacterium</name>
    <dbReference type="NCBI Taxonomy" id="2052148"/>
    <lineage>
        <taxon>Bacteria</taxon>
        <taxon>Bacteria division WOR-3</taxon>
    </lineage>
</organism>
<dbReference type="AlphaFoldDB" id="A0A7V3NUQ2"/>
<gene>
    <name evidence="1" type="ORF">ENV38_00680</name>
</gene>
<protein>
    <recommendedName>
        <fullName evidence="2">Lipoprotein</fullName>
    </recommendedName>
</protein>
<dbReference type="PROSITE" id="PS51257">
    <property type="entry name" value="PROKAR_LIPOPROTEIN"/>
    <property type="match status" value="1"/>
</dbReference>
<dbReference type="EMBL" id="DTGD01000028">
    <property type="protein sequence ID" value="HGB35411.1"/>
    <property type="molecule type" value="Genomic_DNA"/>
</dbReference>
<reference evidence="1" key="1">
    <citation type="journal article" date="2020" name="mSystems">
        <title>Genome- and Community-Level Interaction Insights into Carbon Utilization and Element Cycling Functions of Hydrothermarchaeota in Hydrothermal Sediment.</title>
        <authorList>
            <person name="Zhou Z."/>
            <person name="Liu Y."/>
            <person name="Xu W."/>
            <person name="Pan J."/>
            <person name="Luo Z.H."/>
            <person name="Li M."/>
        </authorList>
    </citation>
    <scope>NUCLEOTIDE SEQUENCE [LARGE SCALE GENOMIC DNA]</scope>
    <source>
        <strain evidence="1">SpSt-754</strain>
    </source>
</reference>
<name>A0A7V3NUQ2_UNCW3</name>
<sequence>MEIGRVLVAVFITLFLFGCISTEKPQVKTEANETIENNTEEQFSAREGLQKAQEKIGQIAPDAVLVKIYGIAEQNGKSARWEYTFDSLENKKSYTVSIPDGSVRDNVYLFVNEIGGNWIDSTEAARLCPNGEEYVLENSEGEALWMISSDSNQCIAK</sequence>
<evidence type="ECO:0000313" key="1">
    <source>
        <dbReference type="EMBL" id="HGB35411.1"/>
    </source>
</evidence>
<proteinExistence type="predicted"/>
<accession>A0A7V3NUQ2</accession>